<proteinExistence type="predicted"/>
<dbReference type="GO" id="GO:0003676">
    <property type="term" value="F:nucleic acid binding"/>
    <property type="evidence" value="ECO:0007669"/>
    <property type="project" value="InterPro"/>
</dbReference>
<protein>
    <submittedName>
        <fullName evidence="2">Ribonuclease H</fullName>
    </submittedName>
</protein>
<accession>A0A2U8GRD9</accession>
<dbReference type="CDD" id="cd09279">
    <property type="entry name" value="RNase_HI_like"/>
    <property type="match status" value="1"/>
</dbReference>
<dbReference type="AlphaFoldDB" id="A0A2U8GRD9"/>
<sequence>MVPTPSPGETGDCWLGWFDGAALPNPGKLGLGVVLQSPDGSRVEFSERGEGTGCSNEAELQAVCAALSLAHAAGVQRLVLCGDSDFAVRHAAGSAHTAVPRLTALIARVQALAGLFEAIEWQWVPRYRNGDADRLSRGALGLVHKPAPHPGKALAAKRRQRKR</sequence>
<dbReference type="RefSeq" id="WP_108948773.1">
    <property type="nucleotide sequence ID" value="NZ_CP022187.1"/>
</dbReference>
<reference evidence="2 3" key="1">
    <citation type="submission" date="2017-06" db="EMBL/GenBank/DDBJ databases">
        <title>Azoarcus.</title>
        <authorList>
            <person name="Woo J.-H."/>
            <person name="Kim H.-S."/>
        </authorList>
    </citation>
    <scope>NUCLEOTIDE SEQUENCE [LARGE SCALE GENOMIC DNA]</scope>
    <source>
        <strain evidence="2 3">TSPY31</strain>
    </source>
</reference>
<dbReference type="PANTHER" id="PTHR48475">
    <property type="entry name" value="RIBONUCLEASE H"/>
    <property type="match status" value="1"/>
</dbReference>
<dbReference type="PROSITE" id="PS50879">
    <property type="entry name" value="RNASE_H_1"/>
    <property type="match status" value="1"/>
</dbReference>
<dbReference type="InterPro" id="IPR002156">
    <property type="entry name" value="RNaseH_domain"/>
</dbReference>
<dbReference type="Pfam" id="PF13456">
    <property type="entry name" value="RVT_3"/>
    <property type="match status" value="1"/>
</dbReference>
<dbReference type="KEGG" id="acom:CEW83_07380"/>
<dbReference type="Proteomes" id="UP000244930">
    <property type="component" value="Chromosome"/>
</dbReference>
<evidence type="ECO:0000313" key="3">
    <source>
        <dbReference type="Proteomes" id="UP000244930"/>
    </source>
</evidence>
<gene>
    <name evidence="2" type="ORF">CEW83_07380</name>
</gene>
<keyword evidence="3" id="KW-1185">Reference proteome</keyword>
<dbReference type="PANTHER" id="PTHR48475:SF1">
    <property type="entry name" value="RNASE H TYPE-1 DOMAIN-CONTAINING PROTEIN"/>
    <property type="match status" value="1"/>
</dbReference>
<name>A0A2U8GRD9_9RHOO</name>
<organism evidence="2 3">
    <name type="scientific">Parazoarcus communis</name>
    <dbReference type="NCBI Taxonomy" id="41977"/>
    <lineage>
        <taxon>Bacteria</taxon>
        <taxon>Pseudomonadati</taxon>
        <taxon>Pseudomonadota</taxon>
        <taxon>Betaproteobacteria</taxon>
        <taxon>Rhodocyclales</taxon>
        <taxon>Zoogloeaceae</taxon>
        <taxon>Parazoarcus</taxon>
    </lineage>
</organism>
<dbReference type="SUPFAM" id="SSF53098">
    <property type="entry name" value="Ribonuclease H-like"/>
    <property type="match status" value="1"/>
</dbReference>
<feature type="domain" description="RNase H type-1" evidence="1">
    <location>
        <begin position="10"/>
        <end position="148"/>
    </location>
</feature>
<dbReference type="EMBL" id="CP022187">
    <property type="protein sequence ID" value="AWI75065.1"/>
    <property type="molecule type" value="Genomic_DNA"/>
</dbReference>
<evidence type="ECO:0000259" key="1">
    <source>
        <dbReference type="PROSITE" id="PS50879"/>
    </source>
</evidence>
<dbReference type="InterPro" id="IPR036397">
    <property type="entry name" value="RNaseH_sf"/>
</dbReference>
<dbReference type="InterPro" id="IPR012337">
    <property type="entry name" value="RNaseH-like_sf"/>
</dbReference>
<dbReference type="Gene3D" id="3.30.420.10">
    <property type="entry name" value="Ribonuclease H-like superfamily/Ribonuclease H"/>
    <property type="match status" value="1"/>
</dbReference>
<evidence type="ECO:0000313" key="2">
    <source>
        <dbReference type="EMBL" id="AWI75065.1"/>
    </source>
</evidence>
<dbReference type="GO" id="GO:0004523">
    <property type="term" value="F:RNA-DNA hybrid ribonuclease activity"/>
    <property type="evidence" value="ECO:0007669"/>
    <property type="project" value="InterPro"/>
</dbReference>